<evidence type="ECO:0000313" key="10">
    <source>
        <dbReference type="EMBL" id="TPE55704.1"/>
    </source>
</evidence>
<feature type="transmembrane region" description="Helical" evidence="8">
    <location>
        <begin position="206"/>
        <end position="229"/>
    </location>
</feature>
<feature type="transmembrane region" description="Helical" evidence="8">
    <location>
        <begin position="360"/>
        <end position="379"/>
    </location>
</feature>
<dbReference type="PANTHER" id="PTHR23522:SF10">
    <property type="entry name" value="3-PHENYLPROPIONIC ACID TRANSPORTER-RELATED"/>
    <property type="match status" value="1"/>
</dbReference>
<protein>
    <submittedName>
        <fullName evidence="10">MFS transporter</fullName>
    </submittedName>
</protein>
<feature type="transmembrane region" description="Helical" evidence="8">
    <location>
        <begin position="292"/>
        <end position="313"/>
    </location>
</feature>
<keyword evidence="3" id="KW-1003">Cell membrane</keyword>
<keyword evidence="4" id="KW-0997">Cell inner membrane</keyword>
<dbReference type="GO" id="GO:0030395">
    <property type="term" value="F:lactose binding"/>
    <property type="evidence" value="ECO:0007669"/>
    <property type="project" value="TreeGrafter"/>
</dbReference>
<dbReference type="Pfam" id="PF12832">
    <property type="entry name" value="MFS_1_like"/>
    <property type="match status" value="1"/>
</dbReference>
<dbReference type="InterPro" id="IPR036259">
    <property type="entry name" value="MFS_trans_sf"/>
</dbReference>
<dbReference type="NCBIfam" id="NF037955">
    <property type="entry name" value="mfs"/>
    <property type="match status" value="1"/>
</dbReference>
<evidence type="ECO:0000256" key="2">
    <source>
        <dbReference type="ARBA" id="ARBA00022448"/>
    </source>
</evidence>
<keyword evidence="7 8" id="KW-0472">Membrane</keyword>
<evidence type="ECO:0000256" key="1">
    <source>
        <dbReference type="ARBA" id="ARBA00004429"/>
    </source>
</evidence>
<dbReference type="PIRSF" id="PIRSF004925">
    <property type="entry name" value="HcaT"/>
    <property type="match status" value="1"/>
</dbReference>
<evidence type="ECO:0000313" key="11">
    <source>
        <dbReference type="Proteomes" id="UP000315901"/>
    </source>
</evidence>
<evidence type="ECO:0000256" key="3">
    <source>
        <dbReference type="ARBA" id="ARBA00022475"/>
    </source>
</evidence>
<feature type="transmembrane region" description="Helical" evidence="8">
    <location>
        <begin position="241"/>
        <end position="263"/>
    </location>
</feature>
<dbReference type="GO" id="GO:0015528">
    <property type="term" value="F:lactose:proton symporter activity"/>
    <property type="evidence" value="ECO:0007669"/>
    <property type="project" value="TreeGrafter"/>
</dbReference>
<evidence type="ECO:0000256" key="8">
    <source>
        <dbReference type="SAM" id="Phobius"/>
    </source>
</evidence>
<evidence type="ECO:0000256" key="4">
    <source>
        <dbReference type="ARBA" id="ARBA00022519"/>
    </source>
</evidence>
<proteinExistence type="predicted"/>
<feature type="transmembrane region" description="Helical" evidence="8">
    <location>
        <begin position="12"/>
        <end position="33"/>
    </location>
</feature>
<dbReference type="InterPro" id="IPR026032">
    <property type="entry name" value="HcaT-like"/>
</dbReference>
<dbReference type="EMBL" id="VFRR01000001">
    <property type="protein sequence ID" value="TPE55704.1"/>
    <property type="molecule type" value="Genomic_DNA"/>
</dbReference>
<dbReference type="AlphaFoldDB" id="A0A501X5E4"/>
<dbReference type="SUPFAM" id="SSF103473">
    <property type="entry name" value="MFS general substrate transporter"/>
    <property type="match status" value="1"/>
</dbReference>
<dbReference type="OrthoDB" id="9150135at2"/>
<evidence type="ECO:0000259" key="9">
    <source>
        <dbReference type="Pfam" id="PF12832"/>
    </source>
</evidence>
<feature type="transmembrane region" description="Helical" evidence="8">
    <location>
        <begin position="270"/>
        <end position="286"/>
    </location>
</feature>
<dbReference type="Proteomes" id="UP000315901">
    <property type="component" value="Unassembled WGS sequence"/>
</dbReference>
<evidence type="ECO:0000256" key="7">
    <source>
        <dbReference type="ARBA" id="ARBA00023136"/>
    </source>
</evidence>
<dbReference type="GO" id="GO:0005886">
    <property type="term" value="C:plasma membrane"/>
    <property type="evidence" value="ECO:0007669"/>
    <property type="project" value="UniProtKB-SubCell"/>
</dbReference>
<feature type="transmembrane region" description="Helical" evidence="8">
    <location>
        <begin position="76"/>
        <end position="93"/>
    </location>
</feature>
<gene>
    <name evidence="10" type="ORF">FJM67_01230</name>
</gene>
<dbReference type="RefSeq" id="WP_140586859.1">
    <property type="nucleotide sequence ID" value="NZ_VFRR01000001.1"/>
</dbReference>
<reference evidence="10 11" key="1">
    <citation type="submission" date="2019-06" db="EMBL/GenBank/DDBJ databases">
        <title>A novel bacterium of genus Marinomonas, isolated from coastal sand.</title>
        <authorList>
            <person name="Huang H."/>
            <person name="Mo K."/>
            <person name="Hu Y."/>
        </authorList>
    </citation>
    <scope>NUCLEOTIDE SEQUENCE [LARGE SCALE GENOMIC DNA]</scope>
    <source>
        <strain evidence="10 11">HB171799</strain>
    </source>
</reference>
<keyword evidence="6 8" id="KW-1133">Transmembrane helix</keyword>
<comment type="caution">
    <text evidence="10">The sequence shown here is derived from an EMBL/GenBank/DDBJ whole genome shotgun (WGS) entry which is preliminary data.</text>
</comment>
<feature type="transmembrane region" description="Helical" evidence="8">
    <location>
        <begin position="45"/>
        <end position="64"/>
    </location>
</feature>
<feature type="transmembrane region" description="Helical" evidence="8">
    <location>
        <begin position="163"/>
        <end position="181"/>
    </location>
</feature>
<keyword evidence="5 8" id="KW-0812">Transmembrane</keyword>
<feature type="domain" description="Major facilitator superfamily associated" evidence="9">
    <location>
        <begin position="14"/>
        <end position="364"/>
    </location>
</feature>
<dbReference type="PANTHER" id="PTHR23522">
    <property type="entry name" value="BLL5896 PROTEIN"/>
    <property type="match status" value="1"/>
</dbReference>
<accession>A0A501X5E4</accession>
<comment type="subcellular location">
    <subcellularLocation>
        <location evidence="1">Cell inner membrane</location>
        <topology evidence="1">Multi-pass membrane protein</topology>
    </subcellularLocation>
</comment>
<organism evidence="10 11">
    <name type="scientific">Maribrevibacterium harenarium</name>
    <dbReference type="NCBI Taxonomy" id="2589817"/>
    <lineage>
        <taxon>Bacteria</taxon>
        <taxon>Pseudomonadati</taxon>
        <taxon>Pseudomonadota</taxon>
        <taxon>Gammaproteobacteria</taxon>
        <taxon>Oceanospirillales</taxon>
        <taxon>Oceanospirillaceae</taxon>
        <taxon>Maribrevibacterium</taxon>
    </lineage>
</organism>
<feature type="transmembrane region" description="Helical" evidence="8">
    <location>
        <begin position="99"/>
        <end position="117"/>
    </location>
</feature>
<name>A0A501X5E4_9GAMM</name>
<keyword evidence="11" id="KW-1185">Reference proteome</keyword>
<sequence>MFSKASAPVAWPLFFYFFFFCSVIGVLMPYMSVYYQSIGLTGSEIGRLMSSFTLAAIVVPHFWGWLTTKTGRPKRTLQIAAFGCGLALLPFVWVGEFIWLWLLSITVALFYSALTPMGDALAVRSTRHLDVPYSRVRVGGSIGYIFSVTIFGALIGWFGPSTIIYAVIGCVWMTFIATFFLKEQTSQSASVQVKGQFLKLLRQRQFVIFLALAFLSYMSHAPFNTFFAVHLLNAGYSNDVVGLLIAFGVILEIVLFIFLGNYVKRVNRQYLFALCFICGGLRWVSIGWFAEIFWVVLATQLLHCITFALFHVVSIEQLKDLVPDQYVSQGQAAYSGISAGLGSGLGIVGAGYLWDWFGGGWTFTAASLVCGLALVILLLNQFSRGSAIRVQTH</sequence>
<evidence type="ECO:0000256" key="6">
    <source>
        <dbReference type="ARBA" id="ARBA00022989"/>
    </source>
</evidence>
<keyword evidence="2" id="KW-0813">Transport</keyword>
<dbReference type="InterPro" id="IPR024989">
    <property type="entry name" value="MFS_assoc_dom"/>
</dbReference>
<dbReference type="Gene3D" id="1.20.1250.20">
    <property type="entry name" value="MFS general substrate transporter like domains"/>
    <property type="match status" value="2"/>
</dbReference>
<feature type="transmembrane region" description="Helical" evidence="8">
    <location>
        <begin position="333"/>
        <end position="354"/>
    </location>
</feature>
<feature type="transmembrane region" description="Helical" evidence="8">
    <location>
        <begin position="138"/>
        <end position="157"/>
    </location>
</feature>
<evidence type="ECO:0000256" key="5">
    <source>
        <dbReference type="ARBA" id="ARBA00022692"/>
    </source>
</evidence>